<reference evidence="2" key="1">
    <citation type="submission" date="2019-11" db="EMBL/GenBank/DDBJ databases">
        <authorList>
            <person name="Liu Y."/>
            <person name="Hou J."/>
            <person name="Li T.-Q."/>
            <person name="Guan C.-H."/>
            <person name="Wu X."/>
            <person name="Wu H.-Z."/>
            <person name="Ling F."/>
            <person name="Zhang R."/>
            <person name="Shi X.-G."/>
            <person name="Ren J.-P."/>
            <person name="Chen E.-F."/>
            <person name="Sun J.-M."/>
        </authorList>
    </citation>
    <scope>NUCLEOTIDE SEQUENCE</scope>
    <source>
        <strain evidence="2">Adult_tree_wgs_1</strain>
        <tissue evidence="2">Leaves</tissue>
    </source>
</reference>
<organism evidence="2 3">
    <name type="scientific">Rhododendron simsii</name>
    <name type="common">Sims's rhododendron</name>
    <dbReference type="NCBI Taxonomy" id="118357"/>
    <lineage>
        <taxon>Eukaryota</taxon>
        <taxon>Viridiplantae</taxon>
        <taxon>Streptophyta</taxon>
        <taxon>Embryophyta</taxon>
        <taxon>Tracheophyta</taxon>
        <taxon>Spermatophyta</taxon>
        <taxon>Magnoliopsida</taxon>
        <taxon>eudicotyledons</taxon>
        <taxon>Gunneridae</taxon>
        <taxon>Pentapetalae</taxon>
        <taxon>asterids</taxon>
        <taxon>Ericales</taxon>
        <taxon>Ericaceae</taxon>
        <taxon>Ericoideae</taxon>
        <taxon>Rhodoreae</taxon>
        <taxon>Rhododendron</taxon>
    </lineage>
</organism>
<dbReference type="Proteomes" id="UP000626092">
    <property type="component" value="Unassembled WGS sequence"/>
</dbReference>
<dbReference type="Pfam" id="PF02519">
    <property type="entry name" value="Auxin_inducible"/>
    <property type="match status" value="1"/>
</dbReference>
<dbReference type="GO" id="GO:0009733">
    <property type="term" value="P:response to auxin"/>
    <property type="evidence" value="ECO:0007669"/>
    <property type="project" value="InterPro"/>
</dbReference>
<keyword evidence="3" id="KW-1185">Reference proteome</keyword>
<sequence length="191" mass="21069">MAGIRRRQMEKMRIAKAAWVNVATHYPCQIGLGPSLRGLNMQGGGTFVPLSSPSKTLSVSLYSLQYTFQTQKQTESKMKGAKKLTKLKSALKKLPSSFTNRNNNDSTTGESEATGKLQPVYVGKSRRRYLVSSDVIDHPLFQVLVDKSNGGCDGGISVDCEVVLFDHLLWVLENADSYLVSVGELVEFYTN</sequence>
<protein>
    <submittedName>
        <fullName evidence="2">Uncharacterized protein</fullName>
    </submittedName>
</protein>
<dbReference type="AlphaFoldDB" id="A0A834G2G8"/>
<evidence type="ECO:0000313" key="3">
    <source>
        <dbReference type="Proteomes" id="UP000626092"/>
    </source>
</evidence>
<dbReference type="PANTHER" id="PTHR35296">
    <property type="entry name" value="EXPRESSED PROTEIN"/>
    <property type="match status" value="1"/>
</dbReference>
<dbReference type="InterPro" id="IPR003676">
    <property type="entry name" value="SAUR_fam"/>
</dbReference>
<comment type="caution">
    <text evidence="2">The sequence shown here is derived from an EMBL/GenBank/DDBJ whole genome shotgun (WGS) entry which is preliminary data.</text>
</comment>
<comment type="similarity">
    <text evidence="1">Belongs to the ARG7 family.</text>
</comment>
<evidence type="ECO:0000256" key="1">
    <source>
        <dbReference type="ARBA" id="ARBA00006974"/>
    </source>
</evidence>
<proteinExistence type="inferred from homology"/>
<evidence type="ECO:0000313" key="2">
    <source>
        <dbReference type="EMBL" id="KAF7123164.1"/>
    </source>
</evidence>
<dbReference type="PANTHER" id="PTHR35296:SF8">
    <property type="entry name" value="SMALL AUXIN-UP RNA-RELATED"/>
    <property type="match status" value="1"/>
</dbReference>
<accession>A0A834G2G8</accession>
<dbReference type="OrthoDB" id="1924524at2759"/>
<dbReference type="EMBL" id="WJXA01000012">
    <property type="protein sequence ID" value="KAF7123164.1"/>
    <property type="molecule type" value="Genomic_DNA"/>
</dbReference>
<gene>
    <name evidence="2" type="ORF">RHSIM_Rhsim12G0212400</name>
</gene>
<name>A0A834G2G8_RHOSS</name>